<keyword evidence="1" id="KW-0175">Coiled coil</keyword>
<dbReference type="InterPro" id="IPR036691">
    <property type="entry name" value="Endo/exonu/phosph_ase_sf"/>
</dbReference>
<name>A0ABN9UWU1_9DINO</name>
<gene>
    <name evidence="5" type="ORF">PCOR1329_LOCUS52313</name>
</gene>
<feature type="non-terminal residue" evidence="5">
    <location>
        <position position="1616"/>
    </location>
</feature>
<reference evidence="5" key="1">
    <citation type="submission" date="2023-10" db="EMBL/GenBank/DDBJ databases">
        <authorList>
            <person name="Chen Y."/>
            <person name="Shah S."/>
            <person name="Dougan E. K."/>
            <person name="Thang M."/>
            <person name="Chan C."/>
        </authorList>
    </citation>
    <scope>NUCLEOTIDE SEQUENCE [LARGE SCALE GENOMIC DNA]</scope>
</reference>
<evidence type="ECO:0000313" key="6">
    <source>
        <dbReference type="Proteomes" id="UP001189429"/>
    </source>
</evidence>
<evidence type="ECO:0000259" key="4">
    <source>
        <dbReference type="Pfam" id="PF00078"/>
    </source>
</evidence>
<dbReference type="Gene3D" id="3.60.10.10">
    <property type="entry name" value="Endonuclease/exonuclease/phosphatase"/>
    <property type="match status" value="1"/>
</dbReference>
<evidence type="ECO:0000313" key="5">
    <source>
        <dbReference type="EMBL" id="CAK0864406.1"/>
    </source>
</evidence>
<comment type="caution">
    <text evidence="5">The sequence shown here is derived from an EMBL/GenBank/DDBJ whole genome shotgun (WGS) entry which is preliminary data.</text>
</comment>
<dbReference type="EMBL" id="CAUYUJ010016362">
    <property type="protein sequence ID" value="CAK0864406.1"/>
    <property type="molecule type" value="Genomic_DNA"/>
</dbReference>
<dbReference type="SUPFAM" id="SSF56219">
    <property type="entry name" value="DNase I-like"/>
    <property type="match status" value="1"/>
</dbReference>
<feature type="domain" description="Reverse transcriptase" evidence="4">
    <location>
        <begin position="937"/>
        <end position="1156"/>
    </location>
</feature>
<dbReference type="Pfam" id="PF00078">
    <property type="entry name" value="RVT_1"/>
    <property type="match status" value="1"/>
</dbReference>
<evidence type="ECO:0000256" key="2">
    <source>
        <dbReference type="SAM" id="MobiDB-lite"/>
    </source>
</evidence>
<dbReference type="Proteomes" id="UP001189429">
    <property type="component" value="Unassembled WGS sequence"/>
</dbReference>
<proteinExistence type="predicted"/>
<feature type="signal peptide" evidence="3">
    <location>
        <begin position="1"/>
        <end position="16"/>
    </location>
</feature>
<organism evidence="5 6">
    <name type="scientific">Prorocentrum cordatum</name>
    <dbReference type="NCBI Taxonomy" id="2364126"/>
    <lineage>
        <taxon>Eukaryota</taxon>
        <taxon>Sar</taxon>
        <taxon>Alveolata</taxon>
        <taxon>Dinophyceae</taxon>
        <taxon>Prorocentrales</taxon>
        <taxon>Prorocentraceae</taxon>
        <taxon>Prorocentrum</taxon>
    </lineage>
</organism>
<feature type="coiled-coil region" evidence="1">
    <location>
        <begin position="108"/>
        <end position="135"/>
    </location>
</feature>
<evidence type="ECO:0000256" key="1">
    <source>
        <dbReference type="SAM" id="Coils"/>
    </source>
</evidence>
<keyword evidence="6" id="KW-1185">Reference proteome</keyword>
<feature type="chain" id="PRO_5046573257" description="Reverse transcriptase domain-containing protein" evidence="3">
    <location>
        <begin position="17"/>
        <end position="1616"/>
    </location>
</feature>
<keyword evidence="3" id="KW-0732">Signal</keyword>
<dbReference type="InterPro" id="IPR000477">
    <property type="entry name" value="RT_dom"/>
</dbReference>
<accession>A0ABN9UWU1</accession>
<feature type="region of interest" description="Disordered" evidence="2">
    <location>
        <begin position="521"/>
        <end position="553"/>
    </location>
</feature>
<sequence length="1616" mass="176130">MAAMAALMASLSGAVAAPRDVLRSPRAPGLARMLVDQIPCSPTMPGPRRGQLKGRYTKVVQDNVASVGNKVASDCKAATTVAIRELGETFEARCTNIEKNVNQQGSKINKCEAQTVSLQRDVQELREQLEIAKKEVPEPKVPLEEAQRFTRLPDPAILVARTRAAAAVAMAEVENALQEWLGAANLLAAEGQEAKYKIEGEQVGSRFVVRMQGLPGTAALRARQADSALRTPEGSWRSFRAKGLGSAGMVELFVGLGRNPKQVRTEIICKQAKRILSATYPDWRWFVDKDSGTVSTGWKGVLQIQVDDAPSLPRLGWCHKHTALFGVDESAVAEELLAGVPRADVALQCRDRPHSMTKWGYLKRLLVPGTVVAVQETHGSAELLSQTLARMGPGWQVRHSPHRDAGAGGVATFWPALVGSSCCSGGEGPAPVLSEGEVIVAGGILRAELAIPNSDFKLIHYNIHNRGISAAMVSAFQQRLAVDEREVQARPQSVFLVVAGDFNIPEGSARPLCPGVGAAAEGGNLNGRARRPPGQSSQQPSVEPGPSGGRPAHRPLEAQWRRALAGLIRIEHEEPTRVGRARGRVSTLDHIYAGCPGWLFNQLEGSVSLAGAPEVVEASGISDHAAIAVRLRPRSATPVAERPIEPNLLRLPFFVEEMTLMLEQVDPSGIAAPSKLLLFKQLGREAARRTRDWLLLEDPEAHGAQYQLVRSLARAAWRQDARPAARGVATCPALAGYLDLEALPGRVVIRDPVAFQSCSDRLRAEHLEQEKRLIEEHKNTVNVRDGAKCERKLGTVARRAALWLPRGRRARLQALVVGGDVVRDELSIAQGLREHWGRVFERKPVDQRRTHAYLDRMGIHHEDFGALEPPTACDFERKLAESLGRSAPGPDGLRYEFWRQAPGAAGLLAEAAQWMADGNGMNAEFNDCLALFIPKGDFDLDGEEVQRGAGDMRPLSLRSTDNKVIASVLADKLARVARKAVPSSQRGFVKGRIFGRSVVALDGAARVHSALDVPRARLPALAFFDFQRAFPIISQLFMMEAMRRTGIPDGAVNMLQGFYAGVHCLGTAHGQLVFLFALEAGILQGCPLSGVLFALCTASLFADLEMHVDAKGRGTTGGCADDVGLALKQLMSLLPVERIFAIYEKIACLQLKPSKCILAPVGEPFGPDVVQRILAWLRGHLPQWESFNVKPWADYLGARLGPSVTDQVLWSKPWQKWRGRGHALGRTGASSLETGALCNQRAVPTMGYLAQFAALPKDGALRERAVLASTFRTPRNVWGWGDWFSLGRWCGPPIRSVVMAAMATLMRAALVSHSNWQEWIQKMDATMMKASLLVIGRRQRYPGHWMRQSFAEDLCDAAGGFASRGGMVAVAGRCALQEARAKLEDTRALEGRDGRPRSKDIQATTQRALERTLLPDELAALQFRRAVTWWPGLTMWIVDVQWERLRALLMKVLASWASAVLRTWSGAWTAAARIEPTAGRCVDGTALRACRFGCLEELDDQRHYFACPVLGRIIEGALGLDHLPIDLLVRWGYTSTAEKDLLVPALAYSIFNWAKPLAEGGAILSLERLSEVAKAALEILLRARAGCRRCGPATLLSYCDPLTEARRSGPGGGRGR</sequence>
<evidence type="ECO:0000256" key="3">
    <source>
        <dbReference type="SAM" id="SignalP"/>
    </source>
</evidence>
<protein>
    <recommendedName>
        <fullName evidence="4">Reverse transcriptase domain-containing protein</fullName>
    </recommendedName>
</protein>
<dbReference type="PANTHER" id="PTHR19446">
    <property type="entry name" value="REVERSE TRANSCRIPTASES"/>
    <property type="match status" value="1"/>
</dbReference>